<dbReference type="AlphaFoldDB" id="A0A6A4GRM0"/>
<sequence>MLKYNGSKELFLSSNLRTLHFNINIGDAFGKSLTNEFDPTELLECWTRSLALSMPFSRLRVVEIDICASPANLKNFDYTTCSGWSKLDSLLNDQATLTPEFEFKLSANSAIMIPDYYDSRRSGSFSEEMLAALEAVFPLMGARYAAETEKKKKKNDKGWYPPFVRPTSRSLERYMNVESAGFY</sequence>
<evidence type="ECO:0000313" key="1">
    <source>
        <dbReference type="EMBL" id="KAE9388422.1"/>
    </source>
</evidence>
<reference evidence="1" key="1">
    <citation type="journal article" date="2019" name="Environ. Microbiol.">
        <title>Fungal ecological strategies reflected in gene transcription - a case study of two litter decomposers.</title>
        <authorList>
            <person name="Barbi F."/>
            <person name="Kohler A."/>
            <person name="Barry K."/>
            <person name="Baskaran P."/>
            <person name="Daum C."/>
            <person name="Fauchery L."/>
            <person name="Ihrmark K."/>
            <person name="Kuo A."/>
            <person name="LaButti K."/>
            <person name="Lipzen A."/>
            <person name="Morin E."/>
            <person name="Grigoriev I.V."/>
            <person name="Henrissat B."/>
            <person name="Lindahl B."/>
            <person name="Martin F."/>
        </authorList>
    </citation>
    <scope>NUCLEOTIDE SEQUENCE</scope>
    <source>
        <strain evidence="1">JB14</strain>
    </source>
</reference>
<accession>A0A6A4GRM0</accession>
<dbReference type="EMBL" id="ML769744">
    <property type="protein sequence ID" value="KAE9388422.1"/>
    <property type="molecule type" value="Genomic_DNA"/>
</dbReference>
<name>A0A6A4GRM0_9AGAR</name>
<organism evidence="1 2">
    <name type="scientific">Gymnopus androsaceus JB14</name>
    <dbReference type="NCBI Taxonomy" id="1447944"/>
    <lineage>
        <taxon>Eukaryota</taxon>
        <taxon>Fungi</taxon>
        <taxon>Dikarya</taxon>
        <taxon>Basidiomycota</taxon>
        <taxon>Agaricomycotina</taxon>
        <taxon>Agaricomycetes</taxon>
        <taxon>Agaricomycetidae</taxon>
        <taxon>Agaricales</taxon>
        <taxon>Marasmiineae</taxon>
        <taxon>Omphalotaceae</taxon>
        <taxon>Gymnopus</taxon>
    </lineage>
</organism>
<gene>
    <name evidence="1" type="ORF">BT96DRAFT_927099</name>
</gene>
<protein>
    <submittedName>
        <fullName evidence="1">Uncharacterized protein</fullName>
    </submittedName>
</protein>
<evidence type="ECO:0000313" key="2">
    <source>
        <dbReference type="Proteomes" id="UP000799118"/>
    </source>
</evidence>
<proteinExistence type="predicted"/>
<dbReference type="Proteomes" id="UP000799118">
    <property type="component" value="Unassembled WGS sequence"/>
</dbReference>
<keyword evidence="2" id="KW-1185">Reference proteome</keyword>